<dbReference type="PRINTS" id="PR00465">
    <property type="entry name" value="EP450IV"/>
</dbReference>
<dbReference type="GO" id="GO:0006699">
    <property type="term" value="P:bile acid biosynthetic process"/>
    <property type="evidence" value="ECO:0007669"/>
    <property type="project" value="TreeGrafter"/>
</dbReference>
<evidence type="ECO:0000256" key="2">
    <source>
        <dbReference type="ARBA" id="ARBA00004586"/>
    </source>
</evidence>
<keyword evidence="9 13" id="KW-0408">Iron</keyword>
<organism evidence="16 17">
    <name type="scientific">Paramormyrops kingsleyae</name>
    <dbReference type="NCBI Taxonomy" id="1676925"/>
    <lineage>
        <taxon>Eukaryota</taxon>
        <taxon>Metazoa</taxon>
        <taxon>Chordata</taxon>
        <taxon>Craniata</taxon>
        <taxon>Vertebrata</taxon>
        <taxon>Euteleostomi</taxon>
        <taxon>Actinopterygii</taxon>
        <taxon>Neopterygii</taxon>
        <taxon>Teleostei</taxon>
        <taxon>Osteoglossocephala</taxon>
        <taxon>Osteoglossomorpha</taxon>
        <taxon>Osteoglossiformes</taxon>
        <taxon>Mormyridae</taxon>
        <taxon>Paramormyrops</taxon>
    </lineage>
</organism>
<feature type="binding site" evidence="15">
    <location>
        <position position="285"/>
    </location>
    <ligand>
        <name>substrate</name>
    </ligand>
</feature>
<keyword evidence="5 13" id="KW-0349">Heme</keyword>
<dbReference type="Pfam" id="PF00067">
    <property type="entry name" value="p450"/>
    <property type="match status" value="1"/>
</dbReference>
<keyword evidence="10" id="KW-0443">Lipid metabolism</keyword>
<keyword evidence="7 13" id="KW-0256">Endoplasmic reticulum</keyword>
<reference evidence="16" key="2">
    <citation type="submission" date="2025-09" db="UniProtKB">
        <authorList>
            <consortium name="Ensembl"/>
        </authorList>
    </citation>
    <scope>IDENTIFICATION</scope>
</reference>
<evidence type="ECO:0000256" key="7">
    <source>
        <dbReference type="ARBA" id="ARBA00022824"/>
    </source>
</evidence>
<keyword evidence="17" id="KW-1185">Reference proteome</keyword>
<evidence type="ECO:0000256" key="10">
    <source>
        <dbReference type="ARBA" id="ARBA00023098"/>
    </source>
</evidence>
<evidence type="ECO:0000256" key="4">
    <source>
        <dbReference type="ARBA" id="ARBA00010617"/>
    </source>
</evidence>
<comment type="subcellular location">
    <subcellularLocation>
        <location evidence="2 13">Endoplasmic reticulum membrane</location>
    </subcellularLocation>
</comment>
<dbReference type="GO" id="GO:0008395">
    <property type="term" value="F:steroid hydroxylase activity"/>
    <property type="evidence" value="ECO:0007669"/>
    <property type="project" value="TreeGrafter"/>
</dbReference>
<evidence type="ECO:0000256" key="3">
    <source>
        <dbReference type="ARBA" id="ARBA00004860"/>
    </source>
</evidence>
<keyword evidence="6 13" id="KW-0479">Metal-binding</keyword>
<evidence type="ECO:0000256" key="14">
    <source>
        <dbReference type="PIRSR" id="PIRSR000047-1"/>
    </source>
</evidence>
<comment type="cofactor">
    <cofactor evidence="1 13 14">
        <name>heme</name>
        <dbReference type="ChEBI" id="CHEBI:30413"/>
    </cofactor>
</comment>
<dbReference type="Proteomes" id="UP000261540">
    <property type="component" value="Unplaced"/>
</dbReference>
<evidence type="ECO:0000313" key="16">
    <source>
        <dbReference type="Ensembl" id="ENSPKIP00000040476.1"/>
    </source>
</evidence>
<evidence type="ECO:0000256" key="5">
    <source>
        <dbReference type="ARBA" id="ARBA00022617"/>
    </source>
</evidence>
<name>A0A3B3TDU1_9TELE</name>
<dbReference type="InterPro" id="IPR050529">
    <property type="entry name" value="CYP450_sterol_14alpha_dmase"/>
</dbReference>
<dbReference type="AlphaFoldDB" id="A0A3B3TDU1"/>
<dbReference type="PANTHER" id="PTHR24304">
    <property type="entry name" value="CYTOCHROME P450 FAMILY 7"/>
    <property type="match status" value="1"/>
</dbReference>
<evidence type="ECO:0000256" key="12">
    <source>
        <dbReference type="ARBA" id="ARBA00023221"/>
    </source>
</evidence>
<comment type="similarity">
    <text evidence="4 13">Belongs to the cytochrome P450 family.</text>
</comment>
<dbReference type="PANTHER" id="PTHR24304:SF0">
    <property type="entry name" value="CYTOCHROME P450 7B1"/>
    <property type="match status" value="1"/>
</dbReference>
<evidence type="ECO:0000256" key="9">
    <source>
        <dbReference type="ARBA" id="ARBA00023004"/>
    </source>
</evidence>
<dbReference type="InterPro" id="IPR024204">
    <property type="entry name" value="Cyt_P450_CYP7A1-type"/>
</dbReference>
<evidence type="ECO:0000256" key="13">
    <source>
        <dbReference type="PIRNR" id="PIRNR000047"/>
    </source>
</evidence>
<dbReference type="GO" id="GO:0005789">
    <property type="term" value="C:endoplasmic reticulum membrane"/>
    <property type="evidence" value="ECO:0007669"/>
    <property type="project" value="UniProtKB-SubCell"/>
</dbReference>
<dbReference type="STRING" id="1676925.ENSPKIP00000040476"/>
<dbReference type="GO" id="GO:0005506">
    <property type="term" value="F:iron ion binding"/>
    <property type="evidence" value="ECO:0007669"/>
    <property type="project" value="InterPro"/>
</dbReference>
<dbReference type="InterPro" id="IPR036396">
    <property type="entry name" value="Cyt_P450_sf"/>
</dbReference>
<feature type="binding site" description="axial binding residue" evidence="14">
    <location>
        <position position="439"/>
    </location>
    <ligand>
        <name>heme</name>
        <dbReference type="ChEBI" id="CHEBI:30413"/>
    </ligand>
    <ligandPart>
        <name>Fe</name>
        <dbReference type="ChEBI" id="CHEBI:18248"/>
    </ligandPart>
</feature>
<dbReference type="GO" id="GO:0042632">
    <property type="term" value="P:cholesterol homeostasis"/>
    <property type="evidence" value="ECO:0007669"/>
    <property type="project" value="TreeGrafter"/>
</dbReference>
<sequence length="503" mass="57499">MLAIFTWLLGFCVAVFTSLTYFYGRRRKEGEPPLIKGWIPYVGKALQFGRDAHRFLTAHRDRHGDVFTVLIAGKYMTFVMDPVLYPSIIKHGKHLTFHEFSDTVPPVIFDFPRVRTPRFPELSNHIQKSYNFLKGENLSLLSETMVRNLLLVLRQDYLGLASEWRTDELHRFCCRVMFEVTFMTLYGKPPEGMRHGGIRTLREQFESFDAALPMLVAGIPISFLGSTKSARKELKAFLMPHNLASWVGPSRFIQHRAELFEQYHALEDADKAGHHFAILWASVGNTIPAAFWALYHLVTHPEALTAVRAEVRRVLGPFQQGAEPDQALAFSQEKMDGLLYMGSAIRESLRLSAASMNIRVAQDDFVLQLAQGYSVPVRRGDIIALYPQSIHMDPEIFEDPEAYQFDRFVEDGQEKKTFYKSGQKLKYFCMPFGSGSSKCPGRYLAMNEMKLFLALLLTYFDLEVLEDQARPGPDPSRAGLGILLPDTDVRFRYRLRPVSFDPC</sequence>
<dbReference type="OrthoDB" id="6692864at2759"/>
<keyword evidence="12" id="KW-0753">Steroid metabolism</keyword>
<evidence type="ECO:0000313" key="17">
    <source>
        <dbReference type="Proteomes" id="UP000261540"/>
    </source>
</evidence>
<proteinExistence type="inferred from homology"/>
<reference evidence="16" key="1">
    <citation type="submission" date="2025-08" db="UniProtKB">
        <authorList>
            <consortium name="Ensembl"/>
        </authorList>
    </citation>
    <scope>IDENTIFICATION</scope>
</reference>
<evidence type="ECO:0000256" key="11">
    <source>
        <dbReference type="ARBA" id="ARBA00023136"/>
    </source>
</evidence>
<dbReference type="Gene3D" id="1.10.630.10">
    <property type="entry name" value="Cytochrome P450"/>
    <property type="match status" value="1"/>
</dbReference>
<accession>A0A3B3TDU1</accession>
<evidence type="ECO:0000256" key="1">
    <source>
        <dbReference type="ARBA" id="ARBA00001971"/>
    </source>
</evidence>
<dbReference type="SUPFAM" id="SSF48264">
    <property type="entry name" value="Cytochrome P450"/>
    <property type="match status" value="1"/>
</dbReference>
<evidence type="ECO:0000256" key="15">
    <source>
        <dbReference type="PIRSR" id="PIRSR000047-2"/>
    </source>
</evidence>
<dbReference type="GeneTree" id="ENSGT00940000153141"/>
<dbReference type="GO" id="GO:0020037">
    <property type="term" value="F:heme binding"/>
    <property type="evidence" value="ECO:0007669"/>
    <property type="project" value="InterPro"/>
</dbReference>
<evidence type="ECO:0000256" key="6">
    <source>
        <dbReference type="ARBA" id="ARBA00022723"/>
    </source>
</evidence>
<keyword evidence="11 13" id="KW-0472">Membrane</keyword>
<dbReference type="GO" id="GO:0016705">
    <property type="term" value="F:oxidoreductase activity, acting on paired donors, with incorporation or reduction of molecular oxygen"/>
    <property type="evidence" value="ECO:0007669"/>
    <property type="project" value="InterPro"/>
</dbReference>
<keyword evidence="8" id="KW-0560">Oxidoreductase</keyword>
<evidence type="ECO:0000256" key="8">
    <source>
        <dbReference type="ARBA" id="ARBA00023002"/>
    </source>
</evidence>
<dbReference type="InterPro" id="IPR002403">
    <property type="entry name" value="Cyt_P450_E_grp-IV"/>
</dbReference>
<protein>
    <submittedName>
        <fullName evidence="16">Cytochrome P450 family 7 subfamily B member 1</fullName>
    </submittedName>
</protein>
<comment type="pathway">
    <text evidence="3">Lipid metabolism; bile acid biosynthesis.</text>
</comment>
<dbReference type="PRINTS" id="PR00385">
    <property type="entry name" value="P450"/>
</dbReference>
<dbReference type="Ensembl" id="ENSPKIT00000021497.1">
    <property type="protein sequence ID" value="ENSPKIP00000040476.1"/>
    <property type="gene ID" value="ENSPKIG00000017430.1"/>
</dbReference>
<dbReference type="PIRSF" id="PIRSF000047">
    <property type="entry name" value="Cytochrome_CYPVIIA1"/>
    <property type="match status" value="1"/>
</dbReference>
<dbReference type="InterPro" id="IPR001128">
    <property type="entry name" value="Cyt_P450"/>
</dbReference>